<evidence type="ECO:0000256" key="1">
    <source>
        <dbReference type="ARBA" id="ARBA00004229"/>
    </source>
</evidence>
<dbReference type="Gene3D" id="3.40.1350.100">
    <property type="match status" value="1"/>
</dbReference>
<proteinExistence type="predicted"/>
<keyword evidence="5" id="KW-0732">Signal</keyword>
<feature type="chain" id="PRO_5041950899" evidence="5">
    <location>
        <begin position="20"/>
        <end position="382"/>
    </location>
</feature>
<gene>
    <name evidence="6" type="ORF">QTG54_007282</name>
</gene>
<feature type="region of interest" description="Disordered" evidence="4">
    <location>
        <begin position="324"/>
        <end position="355"/>
    </location>
</feature>
<dbReference type="PANTHER" id="PTHR33926:SF4">
    <property type="entry name" value="PROTEIN TIC 22, CHLOROPLASTIC"/>
    <property type="match status" value="1"/>
</dbReference>
<feature type="compositionally biased region" description="Acidic residues" evidence="4">
    <location>
        <begin position="328"/>
        <end position="342"/>
    </location>
</feature>
<sequence>MLHRVILVSCILFVSSVVGSSSSSQLSAAIGSSSQAALFGVRGGAFFGFGRKQSNNGDGDDDDNNNNTPKRFPPMSQQEIEEKLNIPVFGLTDAQGNGVILSDNGNNIFHFFFSKHMADAALKAVTAANAEAPELRVSAFHLGKCWFKLIQGHKMFELRKYGKNKGDDTTTSTKPVQFRLVPNSKDLMGARILTGLKPGDVDELKEAIETPDAPKAVSIIQSAANDANGFTNAFNEIPCFAISQMRVRKKNEAGEPIGEPMLPFHLSTKTMGDTWSEFTRHAPQFEDAEATLQLVELHKMIEMMQNPSDFDFRNIVFIVPAYDQDLPNNDDTDDSDSDDDTGGGDNGMTADSGRSYNECEIEPYVSMEVFADAPGYNSLVQL</sequence>
<accession>A0AAD8Y9U9</accession>
<organism evidence="6 7">
    <name type="scientific">Skeletonema marinoi</name>
    <dbReference type="NCBI Taxonomy" id="267567"/>
    <lineage>
        <taxon>Eukaryota</taxon>
        <taxon>Sar</taxon>
        <taxon>Stramenopiles</taxon>
        <taxon>Ochrophyta</taxon>
        <taxon>Bacillariophyta</taxon>
        <taxon>Coscinodiscophyceae</taxon>
        <taxon>Thalassiosirophycidae</taxon>
        <taxon>Thalassiosirales</taxon>
        <taxon>Skeletonemataceae</taxon>
        <taxon>Skeletonema</taxon>
        <taxon>Skeletonema marinoi-dohrnii complex</taxon>
    </lineage>
</organism>
<keyword evidence="3" id="KW-0934">Plastid</keyword>
<keyword evidence="2" id="KW-0150">Chloroplast</keyword>
<evidence type="ECO:0000256" key="3">
    <source>
        <dbReference type="ARBA" id="ARBA00022640"/>
    </source>
</evidence>
<dbReference type="Proteomes" id="UP001224775">
    <property type="component" value="Unassembled WGS sequence"/>
</dbReference>
<evidence type="ECO:0000313" key="7">
    <source>
        <dbReference type="Proteomes" id="UP001224775"/>
    </source>
</evidence>
<protein>
    <submittedName>
        <fullName evidence="6">Chloroplast protein import component Tic22 family protein</fullName>
    </submittedName>
</protein>
<feature type="region of interest" description="Disordered" evidence="4">
    <location>
        <begin position="52"/>
        <end position="74"/>
    </location>
</feature>
<dbReference type="EMBL" id="JATAAI010000012">
    <property type="protein sequence ID" value="KAK1741709.1"/>
    <property type="molecule type" value="Genomic_DNA"/>
</dbReference>
<dbReference type="PANTHER" id="PTHR33926">
    <property type="entry name" value="PROTEIN TIC 22, CHLOROPLASTIC"/>
    <property type="match status" value="1"/>
</dbReference>
<comment type="subcellular location">
    <subcellularLocation>
        <location evidence="1">Plastid</location>
        <location evidence="1">Chloroplast</location>
    </subcellularLocation>
</comment>
<dbReference type="GO" id="GO:0015031">
    <property type="term" value="P:protein transport"/>
    <property type="evidence" value="ECO:0007669"/>
    <property type="project" value="InterPro"/>
</dbReference>
<comment type="caution">
    <text evidence="6">The sequence shown here is derived from an EMBL/GenBank/DDBJ whole genome shotgun (WGS) entry which is preliminary data.</text>
</comment>
<dbReference type="InterPro" id="IPR007378">
    <property type="entry name" value="Tic22-like"/>
</dbReference>
<feature type="signal peptide" evidence="5">
    <location>
        <begin position="1"/>
        <end position="19"/>
    </location>
</feature>
<dbReference type="AlphaFoldDB" id="A0AAD8Y9U9"/>
<keyword evidence="7" id="KW-1185">Reference proteome</keyword>
<evidence type="ECO:0000313" key="6">
    <source>
        <dbReference type="EMBL" id="KAK1741709.1"/>
    </source>
</evidence>
<evidence type="ECO:0000256" key="5">
    <source>
        <dbReference type="SAM" id="SignalP"/>
    </source>
</evidence>
<evidence type="ECO:0000256" key="2">
    <source>
        <dbReference type="ARBA" id="ARBA00022528"/>
    </source>
</evidence>
<evidence type="ECO:0000256" key="4">
    <source>
        <dbReference type="SAM" id="MobiDB-lite"/>
    </source>
</evidence>
<reference evidence="6" key="1">
    <citation type="submission" date="2023-06" db="EMBL/GenBank/DDBJ databases">
        <title>Survivors Of The Sea: Transcriptome response of Skeletonema marinoi to long-term dormancy.</title>
        <authorList>
            <person name="Pinder M.I.M."/>
            <person name="Kourtchenko O."/>
            <person name="Robertson E.K."/>
            <person name="Larsson T."/>
            <person name="Maumus F."/>
            <person name="Osuna-Cruz C.M."/>
            <person name="Vancaester E."/>
            <person name="Stenow R."/>
            <person name="Vandepoele K."/>
            <person name="Ploug H."/>
            <person name="Bruchert V."/>
            <person name="Godhe A."/>
            <person name="Topel M."/>
        </authorList>
    </citation>
    <scope>NUCLEOTIDE SEQUENCE</scope>
    <source>
        <strain evidence="6">R05AC</strain>
    </source>
</reference>
<dbReference type="GO" id="GO:0009507">
    <property type="term" value="C:chloroplast"/>
    <property type="evidence" value="ECO:0007669"/>
    <property type="project" value="UniProtKB-SubCell"/>
</dbReference>
<name>A0AAD8Y9U9_9STRA</name>